<keyword evidence="2" id="KW-1185">Reference proteome</keyword>
<proteinExistence type="predicted"/>
<sequence>MFEAEVVVAVQGLEYVIDLVLSELMVEGVSRAVIQNLQEDGVDRSTIRHLLPMLTNSQEVSINVAFCLLVGRETQWHMQWHLLGDGMRDVVVVLKASRNVEKWCFNEVKMMESWNVNGCGDQR</sequence>
<reference evidence="1 2" key="1">
    <citation type="journal article" date="2024" name="G3 (Bethesda)">
        <title>Genome assembly of Hibiscus sabdariffa L. provides insights into metabolisms of medicinal natural products.</title>
        <authorList>
            <person name="Kim T."/>
        </authorList>
    </citation>
    <scope>NUCLEOTIDE SEQUENCE [LARGE SCALE GENOMIC DNA]</scope>
    <source>
        <strain evidence="1">TK-2024</strain>
        <tissue evidence="1">Old leaves</tissue>
    </source>
</reference>
<dbReference type="Proteomes" id="UP001472677">
    <property type="component" value="Unassembled WGS sequence"/>
</dbReference>
<evidence type="ECO:0000313" key="2">
    <source>
        <dbReference type="Proteomes" id="UP001472677"/>
    </source>
</evidence>
<organism evidence="1 2">
    <name type="scientific">Hibiscus sabdariffa</name>
    <name type="common">roselle</name>
    <dbReference type="NCBI Taxonomy" id="183260"/>
    <lineage>
        <taxon>Eukaryota</taxon>
        <taxon>Viridiplantae</taxon>
        <taxon>Streptophyta</taxon>
        <taxon>Embryophyta</taxon>
        <taxon>Tracheophyta</taxon>
        <taxon>Spermatophyta</taxon>
        <taxon>Magnoliopsida</taxon>
        <taxon>eudicotyledons</taxon>
        <taxon>Gunneridae</taxon>
        <taxon>Pentapetalae</taxon>
        <taxon>rosids</taxon>
        <taxon>malvids</taxon>
        <taxon>Malvales</taxon>
        <taxon>Malvaceae</taxon>
        <taxon>Malvoideae</taxon>
        <taxon>Hibiscus</taxon>
    </lineage>
</organism>
<comment type="caution">
    <text evidence="1">The sequence shown here is derived from an EMBL/GenBank/DDBJ whole genome shotgun (WGS) entry which is preliminary data.</text>
</comment>
<name>A0ABR2F6S6_9ROSI</name>
<protein>
    <submittedName>
        <fullName evidence="1">Uncharacterized protein</fullName>
    </submittedName>
</protein>
<gene>
    <name evidence="1" type="ORF">V6N12_028782</name>
</gene>
<accession>A0ABR2F6S6</accession>
<evidence type="ECO:0000313" key="1">
    <source>
        <dbReference type="EMBL" id="KAK8572737.1"/>
    </source>
</evidence>
<dbReference type="EMBL" id="JBBPBM010000008">
    <property type="protein sequence ID" value="KAK8572737.1"/>
    <property type="molecule type" value="Genomic_DNA"/>
</dbReference>